<dbReference type="NCBIfam" id="NF001659">
    <property type="entry name" value="PRK00430.1"/>
    <property type="match status" value="1"/>
</dbReference>
<dbReference type="SUPFAM" id="SSF46689">
    <property type="entry name" value="Homeodomain-like"/>
    <property type="match status" value="1"/>
</dbReference>
<dbReference type="GO" id="GO:0043565">
    <property type="term" value="F:sequence-specific DNA binding"/>
    <property type="evidence" value="ECO:0007669"/>
    <property type="project" value="InterPro"/>
</dbReference>
<comment type="caution">
    <text evidence="5">The sequence shown here is derived from an EMBL/GenBank/DDBJ whole genome shotgun (WGS) entry which is preliminary data.</text>
</comment>
<reference evidence="5 6" key="1">
    <citation type="submission" date="2018-07" db="EMBL/GenBank/DDBJ databases">
        <title>Genomic Encyclopedia of Type Strains, Phase IV (KMG-IV): sequencing the most valuable type-strain genomes for metagenomic binning, comparative biology and taxonomic classification.</title>
        <authorList>
            <person name="Goeker M."/>
        </authorList>
    </citation>
    <scope>NUCLEOTIDE SEQUENCE [LARGE SCALE GENOMIC DNA]</scope>
    <source>
        <strain evidence="5 6">DSM 26407</strain>
    </source>
</reference>
<protein>
    <recommendedName>
        <fullName evidence="3">Putative Fis-like DNA-binding protein</fullName>
    </recommendedName>
</protein>
<evidence type="ECO:0000256" key="2">
    <source>
        <dbReference type="ARBA" id="ARBA00023125"/>
    </source>
</evidence>
<evidence type="ECO:0000313" key="6">
    <source>
        <dbReference type="Proteomes" id="UP000252707"/>
    </source>
</evidence>
<dbReference type="InterPro" id="IPR002197">
    <property type="entry name" value="HTH_Fis"/>
</dbReference>
<evidence type="ECO:0000313" key="5">
    <source>
        <dbReference type="EMBL" id="RCX26205.1"/>
    </source>
</evidence>
<dbReference type="InterPro" id="IPR050207">
    <property type="entry name" value="Trans_regulatory_Fis"/>
</dbReference>
<dbReference type="GO" id="GO:0006355">
    <property type="term" value="P:regulation of DNA-templated transcription"/>
    <property type="evidence" value="ECO:0007669"/>
    <property type="project" value="InterPro"/>
</dbReference>
<gene>
    <name evidence="5" type="ORF">DFQ59_11179</name>
</gene>
<sequence length="97" mass="10792">MNAVVDAGKATVTKLKVERESRGEPLGDCVREALENFFAHLDGHPASDLYRMVIGEVEKPLLETVMRHAGGNQTRAAEMLGLNRGTLRKKLKQYDIE</sequence>
<dbReference type="PANTHER" id="PTHR47918:SF1">
    <property type="entry name" value="DNA-BINDING PROTEIN FIS"/>
    <property type="match status" value="1"/>
</dbReference>
<dbReference type="AlphaFoldDB" id="A0A369BZ44"/>
<comment type="similarity">
    <text evidence="1">Belongs to the transcriptional regulatory Fis family.</text>
</comment>
<keyword evidence="6" id="KW-1185">Reference proteome</keyword>
<dbReference type="EMBL" id="QPJY01000011">
    <property type="protein sequence ID" value="RCX26205.1"/>
    <property type="molecule type" value="Genomic_DNA"/>
</dbReference>
<dbReference type="InterPro" id="IPR009057">
    <property type="entry name" value="Homeodomain-like_sf"/>
</dbReference>
<dbReference type="PIRSF" id="PIRSF002097">
    <property type="entry name" value="DNA-binding_Fis"/>
    <property type="match status" value="1"/>
</dbReference>
<name>A0A369BZ44_9GAMM</name>
<organism evidence="5 6">
    <name type="scientific">Thioalbus denitrificans</name>
    <dbReference type="NCBI Taxonomy" id="547122"/>
    <lineage>
        <taxon>Bacteria</taxon>
        <taxon>Pseudomonadati</taxon>
        <taxon>Pseudomonadota</taxon>
        <taxon>Gammaproteobacteria</taxon>
        <taxon>Chromatiales</taxon>
        <taxon>Ectothiorhodospiraceae</taxon>
        <taxon>Thioalbus</taxon>
    </lineage>
</organism>
<keyword evidence="2 5" id="KW-0238">DNA-binding</keyword>
<dbReference type="Proteomes" id="UP000252707">
    <property type="component" value="Unassembled WGS sequence"/>
</dbReference>
<evidence type="ECO:0000256" key="1">
    <source>
        <dbReference type="ARBA" id="ARBA00008559"/>
    </source>
</evidence>
<dbReference type="OrthoDB" id="9802388at2"/>
<dbReference type="PANTHER" id="PTHR47918">
    <property type="entry name" value="DNA-BINDING PROTEIN FIS"/>
    <property type="match status" value="1"/>
</dbReference>
<dbReference type="InterPro" id="IPR005412">
    <property type="entry name" value="Fis_DNA-bd"/>
</dbReference>
<dbReference type="Pfam" id="PF02954">
    <property type="entry name" value="HTH_8"/>
    <property type="match status" value="1"/>
</dbReference>
<dbReference type="PRINTS" id="PR01591">
    <property type="entry name" value="DNABINDNGFIS"/>
</dbReference>
<dbReference type="Gene3D" id="1.10.10.60">
    <property type="entry name" value="Homeodomain-like"/>
    <property type="match status" value="1"/>
</dbReference>
<evidence type="ECO:0000256" key="3">
    <source>
        <dbReference type="ARBA" id="ARBA00029540"/>
    </source>
</evidence>
<proteinExistence type="inferred from homology"/>
<accession>A0A369BZ44</accession>
<feature type="domain" description="DNA binding HTH" evidence="4">
    <location>
        <begin position="55"/>
        <end position="94"/>
    </location>
</feature>
<dbReference type="PRINTS" id="PR01590">
    <property type="entry name" value="HTHFIS"/>
</dbReference>
<dbReference type="RefSeq" id="WP_114280884.1">
    <property type="nucleotide sequence ID" value="NZ_QPJY01000011.1"/>
</dbReference>
<evidence type="ECO:0000259" key="4">
    <source>
        <dbReference type="Pfam" id="PF02954"/>
    </source>
</evidence>